<evidence type="ECO:0000256" key="3">
    <source>
        <dbReference type="PROSITE-ProRule" id="PRU00284"/>
    </source>
</evidence>
<evidence type="ECO:0000313" key="9">
    <source>
        <dbReference type="Proteomes" id="UP000005096"/>
    </source>
</evidence>
<dbReference type="InterPro" id="IPR004089">
    <property type="entry name" value="MCPsignal_dom"/>
</dbReference>
<dbReference type="RefSeq" id="WP_006299886.1">
    <property type="nucleotide sequence ID" value="NZ_CM001022.1"/>
</dbReference>
<dbReference type="PANTHER" id="PTHR32089:SF112">
    <property type="entry name" value="LYSOZYME-LIKE PROTEIN-RELATED"/>
    <property type="match status" value="1"/>
</dbReference>
<comment type="similarity">
    <text evidence="2">Belongs to the methyl-accepting chemotaxis (MCP) protein family.</text>
</comment>
<dbReference type="SUPFAM" id="SSF58104">
    <property type="entry name" value="Methyl-accepting chemotaxis protein (MCP) signaling domain"/>
    <property type="match status" value="1"/>
</dbReference>
<dbReference type="InterPro" id="IPR029150">
    <property type="entry name" value="dCache_3"/>
</dbReference>
<dbReference type="Gene3D" id="6.10.340.10">
    <property type="match status" value="1"/>
</dbReference>
<evidence type="ECO:0000256" key="1">
    <source>
        <dbReference type="ARBA" id="ARBA00023224"/>
    </source>
</evidence>
<dbReference type="eggNOG" id="COG0840">
    <property type="taxonomic scope" value="Bacteria"/>
</dbReference>
<feature type="domain" description="Methyl-accepting transducer" evidence="6">
    <location>
        <begin position="401"/>
        <end position="672"/>
    </location>
</feature>
<dbReference type="Proteomes" id="UP000005096">
    <property type="component" value="Chromosome"/>
</dbReference>
<dbReference type="GO" id="GO:0007165">
    <property type="term" value="P:signal transduction"/>
    <property type="evidence" value="ECO:0007669"/>
    <property type="project" value="UniProtKB-KW"/>
</dbReference>
<dbReference type="Pfam" id="PF14827">
    <property type="entry name" value="dCache_3"/>
    <property type="match status" value="1"/>
</dbReference>
<dbReference type="AlphaFoldDB" id="E3CYK8"/>
<dbReference type="Gene3D" id="1.10.287.950">
    <property type="entry name" value="Methyl-accepting chemotaxis protein"/>
    <property type="match status" value="1"/>
</dbReference>
<feature type="region of interest" description="Disordered" evidence="4">
    <location>
        <begin position="1"/>
        <end position="25"/>
    </location>
</feature>
<sequence length="687" mass="72351">MKDRDGNRQLPAIPPPETASRTPEARVRRPLKLKLIAAFSLLVLFALVTALSVTFHFFNAFLAAQFVAKVERTTGGIRGTLEKASDEALSLAVLLAANPEVSRLAAAKDREGLLRFLGPIAKEAKLDLLTVTDASGTVLARTHEPEKFGDSIAGQHNIQGALKGTPAAGLEQGTEVLLSARAGAPLVDPAGILVGAISTGFAISGSDRLAQEAAKQYGVVATVFLGDERVTTSLTQAGQSQSKTKLDAKTAQAVLQEGKTVTDQRMILGTPYLTSYGPLKGPDGKILGIVGAGQDRTEELQTRNRLLTLVVGLGIGVLAVCVVVGLWASQRIVTPLKQLVACFGRIAEGDLKVRAHIQATDELGVLGSGFDAMTEDLQHIVKRIKAAAEELAAAAQETAASGEEVTSTVNDIAEGNQELAKESKHGSAAAAEGAQVLLELSSLLQISQNLAHSATENSKVTLQTADNGRNMVSQTVVRMEDIRGITERTEALIQELGQYSERIGLISDTITGLADQTNLLALNAAIEAARAGEAGRGFAVVAEEVRKLAEQSHQGAGEVAELVGKVSASTSKAVAAMRDSRAQVEEGNRVTHEAGESLEQILEAVRHTVEDIGRILVTTSDEVAKSDRIVSLINRTATTIEHVDANVENLAASTEQTSAAMENVASSAEEISAMADEMKTLVDRFQA</sequence>
<dbReference type="PROSITE" id="PS50111">
    <property type="entry name" value="CHEMOTAXIS_TRANSDUC_2"/>
    <property type="match status" value="1"/>
</dbReference>
<dbReference type="CDD" id="cd06225">
    <property type="entry name" value="HAMP"/>
    <property type="match status" value="1"/>
</dbReference>
<dbReference type="PANTHER" id="PTHR32089">
    <property type="entry name" value="METHYL-ACCEPTING CHEMOTAXIS PROTEIN MCPB"/>
    <property type="match status" value="1"/>
</dbReference>
<dbReference type="CDD" id="cd11386">
    <property type="entry name" value="MCP_signal"/>
    <property type="match status" value="1"/>
</dbReference>
<evidence type="ECO:0000313" key="8">
    <source>
        <dbReference type="EMBL" id="EFQ22739.1"/>
    </source>
</evidence>
<evidence type="ECO:0000259" key="7">
    <source>
        <dbReference type="PROSITE" id="PS50885"/>
    </source>
</evidence>
<evidence type="ECO:0000259" key="6">
    <source>
        <dbReference type="PROSITE" id="PS50111"/>
    </source>
</evidence>
<evidence type="ECO:0000256" key="4">
    <source>
        <dbReference type="SAM" id="MobiDB-lite"/>
    </source>
</evidence>
<dbReference type="InterPro" id="IPR029151">
    <property type="entry name" value="Sensor-like_sf"/>
</dbReference>
<accession>E3CYK8</accession>
<dbReference type="InterPro" id="IPR003660">
    <property type="entry name" value="HAMP_dom"/>
</dbReference>
<proteinExistence type="inferred from homology"/>
<keyword evidence="9" id="KW-1185">Reference proteome</keyword>
<feature type="transmembrane region" description="Helical" evidence="5">
    <location>
        <begin position="35"/>
        <end position="68"/>
    </location>
</feature>
<protein>
    <submittedName>
        <fullName evidence="8">Methyl-accepting chemotaxis sensory transducer</fullName>
    </submittedName>
</protein>
<organism evidence="8 9">
    <name type="scientific">Aminomonas paucivorans DSM 12260</name>
    <dbReference type="NCBI Taxonomy" id="584708"/>
    <lineage>
        <taxon>Bacteria</taxon>
        <taxon>Thermotogati</taxon>
        <taxon>Synergistota</taxon>
        <taxon>Synergistia</taxon>
        <taxon>Synergistales</taxon>
        <taxon>Synergistaceae</taxon>
        <taxon>Aminomonas</taxon>
    </lineage>
</organism>
<dbReference type="EMBL" id="CM001022">
    <property type="protein sequence ID" value="EFQ22739.1"/>
    <property type="molecule type" value="Genomic_DNA"/>
</dbReference>
<keyword evidence="1 3" id="KW-0807">Transducer</keyword>
<evidence type="ECO:0000256" key="5">
    <source>
        <dbReference type="SAM" id="Phobius"/>
    </source>
</evidence>
<dbReference type="SMART" id="SM00304">
    <property type="entry name" value="HAMP"/>
    <property type="match status" value="1"/>
</dbReference>
<feature type="domain" description="HAMP" evidence="7">
    <location>
        <begin position="330"/>
        <end position="382"/>
    </location>
</feature>
<dbReference type="PROSITE" id="PS50885">
    <property type="entry name" value="HAMP"/>
    <property type="match status" value="1"/>
</dbReference>
<dbReference type="OrthoDB" id="2531at2"/>
<dbReference type="Gene3D" id="3.30.450.20">
    <property type="entry name" value="PAS domain"/>
    <property type="match status" value="1"/>
</dbReference>
<gene>
    <name evidence="8" type="ORF">Apau_0304</name>
</gene>
<keyword evidence="5" id="KW-0472">Membrane</keyword>
<keyword evidence="5" id="KW-1133">Transmembrane helix</keyword>
<dbReference type="SUPFAM" id="SSF103190">
    <property type="entry name" value="Sensory domain-like"/>
    <property type="match status" value="2"/>
</dbReference>
<dbReference type="SMART" id="SM00283">
    <property type="entry name" value="MA"/>
    <property type="match status" value="1"/>
</dbReference>
<dbReference type="PaxDb" id="584708-Apau_0304"/>
<evidence type="ECO:0000256" key="2">
    <source>
        <dbReference type="ARBA" id="ARBA00029447"/>
    </source>
</evidence>
<dbReference type="GO" id="GO:0005886">
    <property type="term" value="C:plasma membrane"/>
    <property type="evidence" value="ECO:0007669"/>
    <property type="project" value="UniProtKB-SubCell"/>
</dbReference>
<dbReference type="Pfam" id="PF00672">
    <property type="entry name" value="HAMP"/>
    <property type="match status" value="1"/>
</dbReference>
<name>E3CYK8_9BACT</name>
<dbReference type="STRING" id="584708.Apau_0304"/>
<dbReference type="Pfam" id="PF00015">
    <property type="entry name" value="MCPsignal"/>
    <property type="match status" value="1"/>
</dbReference>
<keyword evidence="5" id="KW-0812">Transmembrane</keyword>
<dbReference type="HOGENOM" id="CLU_000445_107_19_0"/>
<feature type="transmembrane region" description="Helical" evidence="5">
    <location>
        <begin position="306"/>
        <end position="328"/>
    </location>
</feature>
<reference evidence="8 9" key="1">
    <citation type="journal article" date="2010" name="Stand. Genomic Sci.">
        <title>Non-contiguous finished genome sequence of Aminomonas paucivorans type strain (GLU-3).</title>
        <authorList>
            <person name="Pitluck S."/>
            <person name="Yasawong M."/>
            <person name="Held B."/>
            <person name="Lapidus A."/>
            <person name="Nolan M."/>
            <person name="Copeland A."/>
            <person name="Lucas S."/>
            <person name="Del Rio T.G."/>
            <person name="Tice H."/>
            <person name="Cheng J.F."/>
            <person name="Chertkov O."/>
            <person name="Goodwin L."/>
            <person name="Tapia R."/>
            <person name="Han C."/>
            <person name="Liolios K."/>
            <person name="Ivanova N."/>
            <person name="Mavromatis K."/>
            <person name="Ovchinnikova G."/>
            <person name="Pati A."/>
            <person name="Chen A."/>
            <person name="Palaniappan K."/>
            <person name="Land M."/>
            <person name="Hauser L."/>
            <person name="Chang Y.J."/>
            <person name="Jeffries C.D."/>
            <person name="Pukall R."/>
            <person name="Spring S."/>
            <person name="Rohde M."/>
            <person name="Sikorski J."/>
            <person name="Goker M."/>
            <person name="Woyke T."/>
            <person name="Bristow J."/>
            <person name="Eisen J.A."/>
            <person name="Markowitz V."/>
            <person name="Hugenholtz P."/>
            <person name="Kyrpides N.C."/>
            <person name="Klenk H.P."/>
        </authorList>
    </citation>
    <scope>NUCLEOTIDE SEQUENCE [LARGE SCALE GENOMIC DNA]</scope>
    <source>
        <strain evidence="8 9">DSM 12260</strain>
    </source>
</reference>